<organism evidence="2 3">
    <name type="scientific">Desulfitobacterium hafniense</name>
    <name type="common">Desulfitobacterium frappieri</name>
    <dbReference type="NCBI Taxonomy" id="49338"/>
    <lineage>
        <taxon>Bacteria</taxon>
        <taxon>Bacillati</taxon>
        <taxon>Bacillota</taxon>
        <taxon>Clostridia</taxon>
        <taxon>Eubacteriales</taxon>
        <taxon>Desulfitobacteriaceae</taxon>
        <taxon>Desulfitobacterium</taxon>
    </lineage>
</organism>
<comment type="caution">
    <text evidence="2">The sequence shown here is derived from an EMBL/GenBank/DDBJ whole genome shotgun (WGS) entry which is preliminary data.</text>
</comment>
<evidence type="ECO:0000313" key="3">
    <source>
        <dbReference type="Proteomes" id="UP000054623"/>
    </source>
</evidence>
<gene>
    <name evidence="2" type="ORF">AT727_24140</name>
</gene>
<evidence type="ECO:0000313" key="2">
    <source>
        <dbReference type="EMBL" id="KTE90705.1"/>
    </source>
</evidence>
<keyword evidence="1" id="KW-0812">Transmembrane</keyword>
<name>A0A0W1JFS3_DESHA</name>
<dbReference type="InterPro" id="IPR045765">
    <property type="entry name" value="DUF6133"/>
</dbReference>
<sequence length="87" mass="9381">MVHIIKKVKATVSHKLTAAKDTAARLAFRSRHILSEGAGEGYIDTAIKILLAVVIGALLLAGLYALFGETVLPTLTQRIKEMFNYAG</sequence>
<reference evidence="2 3" key="1">
    <citation type="submission" date="2015-12" db="EMBL/GenBank/DDBJ databases">
        <title>Draft Genome Sequence of Desulfitobacterium hafniense Strain DH, a Sulfate-reducing Bacterium Isolated from Paddy Soils.</title>
        <authorList>
            <person name="Bao P."/>
            <person name="Zhang X."/>
            <person name="Li G."/>
        </authorList>
    </citation>
    <scope>NUCLEOTIDE SEQUENCE [LARGE SCALE GENOMIC DNA]</scope>
    <source>
        <strain evidence="2 3">DH</strain>
    </source>
</reference>
<dbReference type="Proteomes" id="UP000054623">
    <property type="component" value="Unassembled WGS sequence"/>
</dbReference>
<keyword evidence="1" id="KW-1133">Transmembrane helix</keyword>
<accession>A0A0W1JFS3</accession>
<dbReference type="AlphaFoldDB" id="A0A0W1JFS3"/>
<protein>
    <submittedName>
        <fullName evidence="2">Uncharacterized protein</fullName>
    </submittedName>
</protein>
<evidence type="ECO:0000256" key="1">
    <source>
        <dbReference type="SAM" id="Phobius"/>
    </source>
</evidence>
<proteinExistence type="predicted"/>
<dbReference type="Pfam" id="PF19629">
    <property type="entry name" value="DUF6133"/>
    <property type="match status" value="1"/>
</dbReference>
<feature type="transmembrane region" description="Helical" evidence="1">
    <location>
        <begin position="49"/>
        <end position="67"/>
    </location>
</feature>
<dbReference type="EMBL" id="LOCK01000036">
    <property type="protein sequence ID" value="KTE90705.1"/>
    <property type="molecule type" value="Genomic_DNA"/>
</dbReference>
<keyword evidence="1" id="KW-0472">Membrane</keyword>